<dbReference type="AlphaFoldDB" id="U2YWX8"/>
<reference evidence="2 3" key="1">
    <citation type="submission" date="2013-09" db="EMBL/GenBank/DDBJ databases">
        <title>Whole genome sequencing of Halarchaeum acidiphilum strain MH1-52-1.</title>
        <authorList>
            <person name="Shimane Y."/>
            <person name="Minegishi H."/>
            <person name="Nishi S."/>
            <person name="Echigo A."/>
            <person name="Shuto A."/>
            <person name="Konishi M."/>
            <person name="Ito T."/>
            <person name="Ohkuma M."/>
            <person name="Ohta Y."/>
            <person name="Nagano Y."/>
            <person name="Tsubouchi T."/>
            <person name="Mori K."/>
            <person name="Usui K."/>
            <person name="Kamekura M."/>
            <person name="Usami R."/>
            <person name="Takaki Y."/>
            <person name="Hatada Y."/>
        </authorList>
    </citation>
    <scope>NUCLEOTIDE SEQUENCE [LARGE SCALE GENOMIC DNA]</scope>
    <source>
        <strain evidence="2 3">JCM 16109</strain>
    </source>
</reference>
<comment type="caution">
    <text evidence="2">The sequence shown here is derived from an EMBL/GenBank/DDBJ whole genome shotgun (WGS) entry which is preliminary data.</text>
</comment>
<accession>U2YWX8</accession>
<gene>
    <name evidence="2" type="ORF">MBEHAL_2047</name>
</gene>
<protein>
    <submittedName>
        <fullName evidence="2">Uncharacterized protein</fullName>
    </submittedName>
</protein>
<keyword evidence="3" id="KW-1185">Reference proteome</keyword>
<keyword evidence="1" id="KW-0472">Membrane</keyword>
<name>U2YWX8_9EURY</name>
<dbReference type="Proteomes" id="UP000016986">
    <property type="component" value="Unassembled WGS sequence"/>
</dbReference>
<keyword evidence="1" id="KW-0812">Transmembrane</keyword>
<sequence length="66" mass="7144">MVSVFGDLDRRRATLLLGVCLLALAVFVAFVAPVPWRTTPVQAACYALAVLAFGVWEFVLDDAFNG</sequence>
<evidence type="ECO:0000313" key="2">
    <source>
        <dbReference type="EMBL" id="GAD53287.1"/>
    </source>
</evidence>
<proteinExistence type="predicted"/>
<evidence type="ECO:0000256" key="1">
    <source>
        <dbReference type="SAM" id="Phobius"/>
    </source>
</evidence>
<feature type="transmembrane region" description="Helical" evidence="1">
    <location>
        <begin position="40"/>
        <end position="60"/>
    </location>
</feature>
<organism evidence="2 3">
    <name type="scientific">Halarchaeum acidiphilum MH1-52-1</name>
    <dbReference type="NCBI Taxonomy" id="1261545"/>
    <lineage>
        <taxon>Archaea</taxon>
        <taxon>Methanobacteriati</taxon>
        <taxon>Methanobacteriota</taxon>
        <taxon>Stenosarchaea group</taxon>
        <taxon>Halobacteria</taxon>
        <taxon>Halobacteriales</taxon>
        <taxon>Halobacteriaceae</taxon>
    </lineage>
</organism>
<evidence type="ECO:0000313" key="3">
    <source>
        <dbReference type="Proteomes" id="UP000016986"/>
    </source>
</evidence>
<dbReference type="EMBL" id="BATA01000057">
    <property type="protein sequence ID" value="GAD53287.1"/>
    <property type="molecule type" value="Genomic_DNA"/>
</dbReference>
<keyword evidence="1" id="KW-1133">Transmembrane helix</keyword>
<feature type="transmembrane region" description="Helical" evidence="1">
    <location>
        <begin position="12"/>
        <end position="34"/>
    </location>
</feature>